<evidence type="ECO:0000313" key="3">
    <source>
        <dbReference type="Proteomes" id="UP000314294"/>
    </source>
</evidence>
<accession>A0A4Z2GGX2</accession>
<evidence type="ECO:0000256" key="1">
    <source>
        <dbReference type="SAM" id="MobiDB-lite"/>
    </source>
</evidence>
<evidence type="ECO:0000313" key="2">
    <source>
        <dbReference type="EMBL" id="TNN52133.1"/>
    </source>
</evidence>
<dbReference type="Proteomes" id="UP000314294">
    <property type="component" value="Unassembled WGS sequence"/>
</dbReference>
<reference evidence="2 3" key="1">
    <citation type="submission" date="2019-03" db="EMBL/GenBank/DDBJ databases">
        <title>First draft genome of Liparis tanakae, snailfish: a comprehensive survey of snailfish specific genes.</title>
        <authorList>
            <person name="Kim W."/>
            <person name="Song I."/>
            <person name="Jeong J.-H."/>
            <person name="Kim D."/>
            <person name="Kim S."/>
            <person name="Ryu S."/>
            <person name="Song J.Y."/>
            <person name="Lee S.K."/>
        </authorList>
    </citation>
    <scope>NUCLEOTIDE SEQUENCE [LARGE SCALE GENOMIC DNA]</scope>
    <source>
        <tissue evidence="2">Muscle</tissue>
    </source>
</reference>
<dbReference type="AlphaFoldDB" id="A0A4Z2GGX2"/>
<feature type="region of interest" description="Disordered" evidence="1">
    <location>
        <begin position="22"/>
        <end position="65"/>
    </location>
</feature>
<dbReference type="EMBL" id="SRLO01000558">
    <property type="protein sequence ID" value="TNN52133.1"/>
    <property type="molecule type" value="Genomic_DNA"/>
</dbReference>
<proteinExistence type="predicted"/>
<name>A0A4Z2GGX2_9TELE</name>
<organism evidence="2 3">
    <name type="scientific">Liparis tanakae</name>
    <name type="common">Tanaka's snailfish</name>
    <dbReference type="NCBI Taxonomy" id="230148"/>
    <lineage>
        <taxon>Eukaryota</taxon>
        <taxon>Metazoa</taxon>
        <taxon>Chordata</taxon>
        <taxon>Craniata</taxon>
        <taxon>Vertebrata</taxon>
        <taxon>Euteleostomi</taxon>
        <taxon>Actinopterygii</taxon>
        <taxon>Neopterygii</taxon>
        <taxon>Teleostei</taxon>
        <taxon>Neoteleostei</taxon>
        <taxon>Acanthomorphata</taxon>
        <taxon>Eupercaria</taxon>
        <taxon>Perciformes</taxon>
        <taxon>Cottioidei</taxon>
        <taxon>Cottales</taxon>
        <taxon>Liparidae</taxon>
        <taxon>Liparis</taxon>
    </lineage>
</organism>
<keyword evidence="3" id="KW-1185">Reference proteome</keyword>
<sequence>MHRAQSVKVVTPRDATWYGMILHEKSPSSQSSVSSRNTTSGRQKKMTTKSQSARLASSELETLLM</sequence>
<protein>
    <submittedName>
        <fullName evidence="2">Uncharacterized protein</fullName>
    </submittedName>
</protein>
<gene>
    <name evidence="2" type="ORF">EYF80_037672</name>
</gene>
<comment type="caution">
    <text evidence="2">The sequence shown here is derived from an EMBL/GenBank/DDBJ whole genome shotgun (WGS) entry which is preliminary data.</text>
</comment>